<comment type="subcellular location">
    <subcellularLocation>
        <location evidence="1">Cell inner membrane</location>
        <topology evidence="1">Peripheral membrane protein</topology>
    </subcellularLocation>
</comment>
<keyword evidence="5" id="KW-0997">Cell inner membrane</keyword>
<keyword evidence="12" id="KW-1185">Reference proteome</keyword>
<evidence type="ECO:0000256" key="4">
    <source>
        <dbReference type="ARBA" id="ARBA00022475"/>
    </source>
</evidence>
<gene>
    <name evidence="11" type="ORF">GWA01_24270</name>
</gene>
<comment type="similarity">
    <text evidence="2">Belongs to the ABC transporter superfamily.</text>
</comment>
<name>A0A511BA13_9PROT</name>
<dbReference type="Pfam" id="PF00005">
    <property type="entry name" value="ABC_tran"/>
    <property type="match status" value="1"/>
</dbReference>
<evidence type="ECO:0000256" key="6">
    <source>
        <dbReference type="ARBA" id="ARBA00022741"/>
    </source>
</evidence>
<dbReference type="CDD" id="cd03257">
    <property type="entry name" value="ABC_NikE_OppD_transporters"/>
    <property type="match status" value="1"/>
</dbReference>
<organism evidence="11 12">
    <name type="scientific">Gluconobacter wancherniae NBRC 103581</name>
    <dbReference type="NCBI Taxonomy" id="656744"/>
    <lineage>
        <taxon>Bacteria</taxon>
        <taxon>Pseudomonadati</taxon>
        <taxon>Pseudomonadota</taxon>
        <taxon>Alphaproteobacteria</taxon>
        <taxon>Acetobacterales</taxon>
        <taxon>Acetobacteraceae</taxon>
        <taxon>Gluconobacter</taxon>
    </lineage>
</organism>
<keyword evidence="6" id="KW-0547">Nucleotide-binding</keyword>
<evidence type="ECO:0000256" key="7">
    <source>
        <dbReference type="ARBA" id="ARBA00022840"/>
    </source>
</evidence>
<sequence length="277" mass="30335">MSVVLEVRDLAVQAGNIDILHPMSFIVEAGQTIAVTGESGSGKSTLARAIMGLLPEEFSLTGEIIFENQNLKSLPENTMRHLRGNRIAMVFQEPMTALNPIRRIGNQIADTLRLHGQTSGHDIKARTQTLLDRVGLTKAGVSQKAYPHMLSGGQRQRVLLAMAIACRPSLLVADEFTTALDARTQAEIMVLVEELARENNMAVLLISHDLGLIRHYAKNTVIMRNGRIVESGDTEQIFTAPSHPYTQALLSVSLHGTRHEPLRPIPVPAAIYQEAEA</sequence>
<dbReference type="PANTHER" id="PTHR43297:SF14">
    <property type="entry name" value="ATPASE AAA-TYPE CORE DOMAIN-CONTAINING PROTEIN"/>
    <property type="match status" value="1"/>
</dbReference>
<dbReference type="InterPro" id="IPR017871">
    <property type="entry name" value="ABC_transporter-like_CS"/>
</dbReference>
<evidence type="ECO:0000256" key="2">
    <source>
        <dbReference type="ARBA" id="ARBA00005417"/>
    </source>
</evidence>
<dbReference type="GO" id="GO:0005886">
    <property type="term" value="C:plasma membrane"/>
    <property type="evidence" value="ECO:0007669"/>
    <property type="project" value="UniProtKB-SubCell"/>
</dbReference>
<dbReference type="InterPro" id="IPR013563">
    <property type="entry name" value="Oligopep_ABC_C"/>
</dbReference>
<dbReference type="OrthoDB" id="9815712at2"/>
<dbReference type="InterPro" id="IPR003593">
    <property type="entry name" value="AAA+_ATPase"/>
</dbReference>
<evidence type="ECO:0000256" key="1">
    <source>
        <dbReference type="ARBA" id="ARBA00004417"/>
    </source>
</evidence>
<dbReference type="InterPro" id="IPR003439">
    <property type="entry name" value="ABC_transporter-like_ATP-bd"/>
</dbReference>
<proteinExistence type="inferred from homology"/>
<dbReference type="GO" id="GO:0005524">
    <property type="term" value="F:ATP binding"/>
    <property type="evidence" value="ECO:0007669"/>
    <property type="project" value="UniProtKB-KW"/>
</dbReference>
<dbReference type="SMART" id="SM00382">
    <property type="entry name" value="AAA"/>
    <property type="match status" value="1"/>
</dbReference>
<comment type="caution">
    <text evidence="11">The sequence shown here is derived from an EMBL/GenBank/DDBJ whole genome shotgun (WGS) entry which is preliminary data.</text>
</comment>
<dbReference type="InterPro" id="IPR050388">
    <property type="entry name" value="ABC_Ni/Peptide_Import"/>
</dbReference>
<dbReference type="AlphaFoldDB" id="A0A511BA13"/>
<keyword evidence="7" id="KW-0067">ATP-binding</keyword>
<dbReference type="PROSITE" id="PS50893">
    <property type="entry name" value="ABC_TRANSPORTER_2"/>
    <property type="match status" value="1"/>
</dbReference>
<dbReference type="Gene3D" id="3.40.50.300">
    <property type="entry name" value="P-loop containing nucleotide triphosphate hydrolases"/>
    <property type="match status" value="1"/>
</dbReference>
<feature type="domain" description="ABC transporter" evidence="10">
    <location>
        <begin position="5"/>
        <end position="250"/>
    </location>
</feature>
<evidence type="ECO:0000313" key="11">
    <source>
        <dbReference type="EMBL" id="GEK94657.1"/>
    </source>
</evidence>
<dbReference type="Pfam" id="PF08352">
    <property type="entry name" value="oligo_HPY"/>
    <property type="match status" value="1"/>
</dbReference>
<evidence type="ECO:0000259" key="10">
    <source>
        <dbReference type="PROSITE" id="PS50893"/>
    </source>
</evidence>
<evidence type="ECO:0000256" key="5">
    <source>
        <dbReference type="ARBA" id="ARBA00022519"/>
    </source>
</evidence>
<reference evidence="11 12" key="1">
    <citation type="submission" date="2019-07" db="EMBL/GenBank/DDBJ databases">
        <title>Whole genome shotgun sequence of Gluconobacter wancherniae NBRC 103581.</title>
        <authorList>
            <person name="Hosoyama A."/>
            <person name="Uohara A."/>
            <person name="Ohji S."/>
            <person name="Ichikawa N."/>
        </authorList>
    </citation>
    <scope>NUCLEOTIDE SEQUENCE [LARGE SCALE GENOMIC DNA]</scope>
    <source>
        <strain evidence="11 12">NBRC 103581</strain>
    </source>
</reference>
<dbReference type="PROSITE" id="PS00211">
    <property type="entry name" value="ABC_TRANSPORTER_1"/>
    <property type="match status" value="1"/>
</dbReference>
<keyword evidence="9" id="KW-0472">Membrane</keyword>
<dbReference type="RefSeq" id="WP_146798407.1">
    <property type="nucleotide sequence ID" value="NZ_BARC01000001.1"/>
</dbReference>
<dbReference type="SUPFAM" id="SSF52540">
    <property type="entry name" value="P-loop containing nucleoside triphosphate hydrolases"/>
    <property type="match status" value="1"/>
</dbReference>
<evidence type="ECO:0000256" key="3">
    <source>
        <dbReference type="ARBA" id="ARBA00022448"/>
    </source>
</evidence>
<evidence type="ECO:0000256" key="9">
    <source>
        <dbReference type="ARBA" id="ARBA00023136"/>
    </source>
</evidence>
<keyword evidence="4" id="KW-1003">Cell membrane</keyword>
<evidence type="ECO:0000256" key="8">
    <source>
        <dbReference type="ARBA" id="ARBA00022967"/>
    </source>
</evidence>
<dbReference type="GO" id="GO:0016887">
    <property type="term" value="F:ATP hydrolysis activity"/>
    <property type="evidence" value="ECO:0007669"/>
    <property type="project" value="InterPro"/>
</dbReference>
<dbReference type="EMBL" id="BJUZ01000004">
    <property type="protein sequence ID" value="GEK94657.1"/>
    <property type="molecule type" value="Genomic_DNA"/>
</dbReference>
<keyword evidence="8" id="KW-1278">Translocase</keyword>
<dbReference type="PANTHER" id="PTHR43297">
    <property type="entry name" value="OLIGOPEPTIDE TRANSPORT ATP-BINDING PROTEIN APPD"/>
    <property type="match status" value="1"/>
</dbReference>
<dbReference type="InterPro" id="IPR027417">
    <property type="entry name" value="P-loop_NTPase"/>
</dbReference>
<protein>
    <recommendedName>
        <fullName evidence="10">ABC transporter domain-containing protein</fullName>
    </recommendedName>
</protein>
<evidence type="ECO:0000313" key="12">
    <source>
        <dbReference type="Proteomes" id="UP000321230"/>
    </source>
</evidence>
<keyword evidence="3" id="KW-0813">Transport</keyword>
<dbReference type="GO" id="GO:0015833">
    <property type="term" value="P:peptide transport"/>
    <property type="evidence" value="ECO:0007669"/>
    <property type="project" value="InterPro"/>
</dbReference>
<accession>A0A511BA13</accession>
<dbReference type="Proteomes" id="UP000321230">
    <property type="component" value="Unassembled WGS sequence"/>
</dbReference>